<sequence length="99" mass="11547">MCMAYLVVFRYFGCFWSSNRGKTEHEVRMPNDVFSKNTLSQPRSHARGRWTIQSRLHCISLDRKTEPLKSSLINDILDHWEAHFSPSDANDIFGRGIMT</sequence>
<protein>
    <submittedName>
        <fullName evidence="1">Uncharacterized protein</fullName>
    </submittedName>
</protein>
<dbReference type="AlphaFoldDB" id="Q9LSK6"/>
<dbReference type="EMBL" id="AB026642">
    <property type="protein sequence ID" value="BAB01785.1"/>
    <property type="molecule type" value="Genomic_DNA"/>
</dbReference>
<proteinExistence type="predicted"/>
<reference key="2">
    <citation type="journal article" date="2000" name="Nature">
        <title>Sequence and analysis of chromosome 3 of the plant Arabidopsis thaliana.</title>
        <authorList>
            <consortium name="European Union Chromosome 3 Arabidopsis Sequencing Consortium"/>
            <consortium name="Institute for Genomic Research"/>
            <consortium name="Kazusa DNA Research Institute"/>
            <person name="Salanoubat M."/>
            <person name="Lemcke K."/>
            <person name="Rieger M."/>
            <person name="Ansorge W."/>
            <person name="Unseld M."/>
            <person name="Fartmann B."/>
            <person name="Valle G."/>
            <person name="Blocker H."/>
            <person name="Perez-Alonso M."/>
            <person name="Obermaier B."/>
            <person name="Delseny M."/>
            <person name="Boutry M."/>
            <person name="Grivell L.A."/>
            <person name="Mache R."/>
            <person name="Puigdomenech P."/>
            <person name="De Simone V."/>
            <person name="Choisne N."/>
            <person name="Artiguenave F."/>
            <person name="Robert C."/>
            <person name="Brottier P."/>
            <person name="Wincker P."/>
            <person name="Cattolico L."/>
            <person name="Weissenbach J."/>
            <person name="Saurin W."/>
            <person name="Quetier F."/>
            <person name="Schafer M."/>
            <person name="Muller-Auer S."/>
            <person name="Gabel C."/>
            <person name="Fuchs M."/>
            <person name="Benes V."/>
            <person name="Wurmbach E."/>
            <person name="Drzonek H."/>
            <person name="Erfle H."/>
            <person name="Jordan N."/>
            <person name="Bangert S."/>
            <person name="Wiedelmann R."/>
            <person name="Kranz H."/>
            <person name="Voss H."/>
            <person name="Holland R."/>
            <person name="Brandt P."/>
            <person name="Nyakatura G."/>
            <person name="Vezzi A."/>
            <person name="D'Angelo M."/>
            <person name="Pallavicini A."/>
            <person name="Toppo S."/>
            <person name="Simionati B."/>
            <person name="Conrad A."/>
            <person name="Hornischer K."/>
            <person name="Kauer G."/>
            <person name="Lohnert T.H."/>
            <person name="Nordsiek G."/>
            <person name="Reichelt J."/>
            <person name="Scharfe M."/>
            <person name="Schon O."/>
            <person name="Bargues M."/>
            <person name="Terol J."/>
            <person name="Climent J."/>
            <person name="Navarro P."/>
            <person name="Collado C."/>
            <person name="Perez-Perez A."/>
            <person name="Ottenwalder B."/>
            <person name="Duchemin D."/>
            <person name="Cooke R."/>
            <person name="Laudie M."/>
            <person name="Berger-Llauro C."/>
            <person name="Purnelle B."/>
            <person name="Masuy D."/>
            <person name="de Haan M."/>
            <person name="Maarse A.C."/>
            <person name="Alcaraz J.P."/>
            <person name="Cottet A."/>
            <person name="Casacuberta E."/>
            <person name="Monfort A."/>
            <person name="Argiriou A."/>
            <person name="flores M."/>
            <person name="Liguori R."/>
            <person name="Vitale D."/>
            <person name="Mannhaupt G."/>
            <person name="Haase D."/>
            <person name="Schoof H."/>
            <person name="Rudd S."/>
            <person name="Zaccaria P."/>
            <person name="Mewes H.W."/>
            <person name="Mayer K.F."/>
            <person name="Kaul S."/>
            <person name="Town C.D."/>
            <person name="Koo H.L."/>
            <person name="Tallon L.J."/>
            <person name="Jenkins J."/>
            <person name="Rooney T."/>
            <person name="Rizzo M."/>
            <person name="Walts A."/>
            <person name="Utterback T."/>
            <person name="Fujii C.Y."/>
            <person name="Shea T.P."/>
            <person name="Creasy T.H."/>
            <person name="Haas B."/>
            <person name="Maiti R."/>
            <person name="Wu D."/>
            <person name="Peterson J."/>
            <person name="Van Aken S."/>
            <person name="Pai G."/>
            <person name="Militscher J."/>
            <person name="Sellers P."/>
            <person name="Gill J.E."/>
            <person name="Feldblyum T.V."/>
            <person name="Preuss D."/>
            <person name="Lin X."/>
            <person name="Nierman W.C."/>
            <person name="Salzberg S.L."/>
            <person name="White O."/>
            <person name="Venter J.C."/>
            <person name="Fraser C.M."/>
            <person name="Kaneko T."/>
            <person name="Nakamura Y."/>
            <person name="Sato S."/>
            <person name="Kato T."/>
            <person name="Asamizu E."/>
            <person name="Sasamoto S."/>
            <person name="Kimura T."/>
            <person name="Idesawa K."/>
            <person name="Kawashima K."/>
            <person name="Kishida Y."/>
            <person name="Kiyokawa C."/>
            <person name="Kohara M."/>
            <person name="Matsumoto M."/>
            <person name="Matsuno A."/>
            <person name="Muraki A."/>
            <person name="Nakayama S."/>
            <person name="Nakazaki N."/>
            <person name="Shinpo S."/>
            <person name="Takeuchi C."/>
            <person name="Wada T."/>
            <person name="Watanabe A."/>
            <person name="Yamada M."/>
            <person name="Yasuda M."/>
            <person name="Tabata S."/>
        </authorList>
    </citation>
    <scope>NUCLEOTIDE SEQUENCE [LARGE SCALE GENOMIC DNA]</scope>
    <source>
        <strain>cv. Columbia</strain>
    </source>
</reference>
<accession>Q9LSK6</accession>
<organism evidence="1">
    <name type="scientific">Arabidopsis thaliana</name>
    <name type="common">Mouse-ear cress</name>
    <dbReference type="NCBI Taxonomy" id="3702"/>
    <lineage>
        <taxon>Eukaryota</taxon>
        <taxon>Viridiplantae</taxon>
        <taxon>Streptophyta</taxon>
        <taxon>Embryophyta</taxon>
        <taxon>Tracheophyta</taxon>
        <taxon>Spermatophyta</taxon>
        <taxon>Magnoliopsida</taxon>
        <taxon>eudicotyledons</taxon>
        <taxon>Gunneridae</taxon>
        <taxon>Pentapetalae</taxon>
        <taxon>rosids</taxon>
        <taxon>malvids</taxon>
        <taxon>Brassicales</taxon>
        <taxon>Brassicaceae</taxon>
        <taxon>Camelineae</taxon>
        <taxon>Arabidopsis</taxon>
    </lineage>
</organism>
<reference evidence="1" key="1">
    <citation type="journal article" date="2000" name="DNA Res.">
        <title>Structural analysis of Arabidopsis thaliana chromosome 3. I. Sequence features of the regions of 4,504,864 bp covered by sixty P1 and TAC clones.</title>
        <authorList>
            <person name="Sato S."/>
            <person name="Nakamura Y."/>
            <person name="Kaneko T."/>
            <person name="Katoh T."/>
            <person name="Asamizu E."/>
            <person name="Tabata S."/>
        </authorList>
    </citation>
    <scope>NUCLEOTIDE SEQUENCE [LARGE SCALE GENOMIC DNA]</scope>
</reference>
<name>Q9LSK6_ARATH</name>
<evidence type="ECO:0000313" key="1">
    <source>
        <dbReference type="EMBL" id="BAB01785.1"/>
    </source>
</evidence>